<evidence type="ECO:0000256" key="1">
    <source>
        <dbReference type="SAM" id="MobiDB-lite"/>
    </source>
</evidence>
<dbReference type="EMBL" id="CP036532">
    <property type="protein sequence ID" value="QBK30461.1"/>
    <property type="molecule type" value="Genomic_DNA"/>
</dbReference>
<sequence>MARKGRCTIPRSVRSPTATTTPGPRAADRRQVFFGEARIPDGVRVYAIGDVHGYAGLLASLFAQIDAELADDPPKDYRIVTLGDYCDRGPDSRAVLDALIARRAADPRLVCLKGNHDDWMIRMLTEPDRVGPEWLTWGGRETLASYGVGTPEAIPVEGLAPLARQFGAALPDEHHSFVEDLPLMHVEGDYCFVHAGLRPHVALGDQRMEDLIWIREPFLSHAGSFGKVAVHGHTIHERPTVLPNRVAVDTGVYRSGLLTAAVLEADRCRFICAHPGGIALIAP</sequence>
<evidence type="ECO:0000313" key="4">
    <source>
        <dbReference type="Proteomes" id="UP000293719"/>
    </source>
</evidence>
<dbReference type="GO" id="GO:0016791">
    <property type="term" value="F:phosphatase activity"/>
    <property type="evidence" value="ECO:0007669"/>
    <property type="project" value="TreeGrafter"/>
</dbReference>
<accession>A0A4P6UZH0</accession>
<dbReference type="PANTHER" id="PTHR42850">
    <property type="entry name" value="METALLOPHOSPHOESTERASE"/>
    <property type="match status" value="1"/>
</dbReference>
<protein>
    <submittedName>
        <fullName evidence="3">Serine/threonine protein phosphatase</fullName>
    </submittedName>
</protein>
<proteinExistence type="predicted"/>
<feature type="compositionally biased region" description="Low complexity" evidence="1">
    <location>
        <begin position="16"/>
        <end position="25"/>
    </location>
</feature>
<name>A0A4P6UZH0_9HYPH</name>
<dbReference type="GO" id="GO:0005737">
    <property type="term" value="C:cytoplasm"/>
    <property type="evidence" value="ECO:0007669"/>
    <property type="project" value="TreeGrafter"/>
</dbReference>
<reference evidence="3 4" key="1">
    <citation type="journal article" date="2017" name="Int. J. Syst. Evol. Microbiol.">
        <title>Roseitalea porphyridii gen. nov., sp. nov., isolated from a red alga, and reclassification of Hoeflea suaedae Chung et al. 2013 as Pseudohoeflea suaedae gen. nov., comb. nov.</title>
        <authorList>
            <person name="Hyeon J.W."/>
            <person name="Jeong S.E."/>
            <person name="Baek K."/>
            <person name="Jeon C.O."/>
        </authorList>
    </citation>
    <scope>NUCLEOTIDE SEQUENCE [LARGE SCALE GENOMIC DNA]</scope>
    <source>
        <strain evidence="3 4">MA7-20</strain>
    </source>
</reference>
<evidence type="ECO:0000313" key="3">
    <source>
        <dbReference type="EMBL" id="QBK30461.1"/>
    </source>
</evidence>
<dbReference type="Gene3D" id="3.60.21.10">
    <property type="match status" value="1"/>
</dbReference>
<dbReference type="PANTHER" id="PTHR42850:SF4">
    <property type="entry name" value="ZINC-DEPENDENT ENDOPOLYPHOSPHATASE"/>
    <property type="match status" value="1"/>
</dbReference>
<dbReference type="SUPFAM" id="SSF56300">
    <property type="entry name" value="Metallo-dependent phosphatases"/>
    <property type="match status" value="1"/>
</dbReference>
<gene>
    <name evidence="3" type="ORF">E0E05_07535</name>
</gene>
<dbReference type="InterPro" id="IPR050126">
    <property type="entry name" value="Ap4A_hydrolase"/>
</dbReference>
<dbReference type="GO" id="GO:0110154">
    <property type="term" value="P:RNA decapping"/>
    <property type="evidence" value="ECO:0007669"/>
    <property type="project" value="TreeGrafter"/>
</dbReference>
<dbReference type="CDD" id="cd00144">
    <property type="entry name" value="MPP_PPP_family"/>
    <property type="match status" value="1"/>
</dbReference>
<dbReference type="GO" id="GO:0008803">
    <property type="term" value="F:bis(5'-nucleosyl)-tetraphosphatase (symmetrical) activity"/>
    <property type="evidence" value="ECO:0007669"/>
    <property type="project" value="TreeGrafter"/>
</dbReference>
<dbReference type="AlphaFoldDB" id="A0A4P6UZH0"/>
<feature type="region of interest" description="Disordered" evidence="1">
    <location>
        <begin position="1"/>
        <end position="25"/>
    </location>
</feature>
<dbReference type="InterPro" id="IPR004843">
    <property type="entry name" value="Calcineurin-like_PHP"/>
</dbReference>
<dbReference type="KEGG" id="rpod:E0E05_07535"/>
<feature type="domain" description="Calcineurin-like phosphoesterase" evidence="2">
    <location>
        <begin position="44"/>
        <end position="234"/>
    </location>
</feature>
<organism evidence="3 4">
    <name type="scientific">Roseitalea porphyridii</name>
    <dbReference type="NCBI Taxonomy" id="1852022"/>
    <lineage>
        <taxon>Bacteria</taxon>
        <taxon>Pseudomonadati</taxon>
        <taxon>Pseudomonadota</taxon>
        <taxon>Alphaproteobacteria</taxon>
        <taxon>Hyphomicrobiales</taxon>
        <taxon>Ahrensiaceae</taxon>
        <taxon>Roseitalea</taxon>
    </lineage>
</organism>
<dbReference type="InterPro" id="IPR029052">
    <property type="entry name" value="Metallo-depent_PP-like"/>
</dbReference>
<dbReference type="Pfam" id="PF00149">
    <property type="entry name" value="Metallophos"/>
    <property type="match status" value="1"/>
</dbReference>
<dbReference type="Proteomes" id="UP000293719">
    <property type="component" value="Chromosome"/>
</dbReference>
<evidence type="ECO:0000259" key="2">
    <source>
        <dbReference type="Pfam" id="PF00149"/>
    </source>
</evidence>
<keyword evidence="4" id="KW-1185">Reference proteome</keyword>